<keyword evidence="2" id="KW-1185">Reference proteome</keyword>
<evidence type="ECO:0000313" key="1">
    <source>
        <dbReference type="EMBL" id="SJL01854.1"/>
    </source>
</evidence>
<gene>
    <name evidence="1" type="ORF">ARMOST_05178</name>
</gene>
<dbReference type="OrthoDB" id="2748218at2759"/>
<evidence type="ECO:0000313" key="2">
    <source>
        <dbReference type="Proteomes" id="UP000219338"/>
    </source>
</evidence>
<dbReference type="AlphaFoldDB" id="A0A284QZF7"/>
<reference evidence="2" key="1">
    <citation type="journal article" date="2017" name="Nat. Ecol. Evol.">
        <title>Genome expansion and lineage-specific genetic innovations in the forest pathogenic fungi Armillaria.</title>
        <authorList>
            <person name="Sipos G."/>
            <person name="Prasanna A.N."/>
            <person name="Walter M.C."/>
            <person name="O'Connor E."/>
            <person name="Balint B."/>
            <person name="Krizsan K."/>
            <person name="Kiss B."/>
            <person name="Hess J."/>
            <person name="Varga T."/>
            <person name="Slot J."/>
            <person name="Riley R."/>
            <person name="Boka B."/>
            <person name="Rigling D."/>
            <person name="Barry K."/>
            <person name="Lee J."/>
            <person name="Mihaltcheva S."/>
            <person name="LaButti K."/>
            <person name="Lipzen A."/>
            <person name="Waldron R."/>
            <person name="Moloney N.M."/>
            <person name="Sperisen C."/>
            <person name="Kredics L."/>
            <person name="Vagvoelgyi C."/>
            <person name="Patrignani A."/>
            <person name="Fitzpatrick D."/>
            <person name="Nagy I."/>
            <person name="Doyle S."/>
            <person name="Anderson J.B."/>
            <person name="Grigoriev I.V."/>
            <person name="Gueldener U."/>
            <person name="Muensterkoetter M."/>
            <person name="Nagy L.G."/>
        </authorList>
    </citation>
    <scope>NUCLEOTIDE SEQUENCE [LARGE SCALE GENOMIC DNA]</scope>
    <source>
        <strain evidence="2">C18/9</strain>
    </source>
</reference>
<accession>A0A284QZF7</accession>
<protein>
    <submittedName>
        <fullName evidence="1">Uncharacterized protein</fullName>
    </submittedName>
</protein>
<dbReference type="OMA" id="ELVAYYN"/>
<proteinExistence type="predicted"/>
<dbReference type="Proteomes" id="UP000219338">
    <property type="component" value="Unassembled WGS sequence"/>
</dbReference>
<organism evidence="1 2">
    <name type="scientific">Armillaria ostoyae</name>
    <name type="common">Armillaria root rot fungus</name>
    <dbReference type="NCBI Taxonomy" id="47428"/>
    <lineage>
        <taxon>Eukaryota</taxon>
        <taxon>Fungi</taxon>
        <taxon>Dikarya</taxon>
        <taxon>Basidiomycota</taxon>
        <taxon>Agaricomycotina</taxon>
        <taxon>Agaricomycetes</taxon>
        <taxon>Agaricomycetidae</taxon>
        <taxon>Agaricales</taxon>
        <taxon>Marasmiineae</taxon>
        <taxon>Physalacriaceae</taxon>
        <taxon>Armillaria</taxon>
    </lineage>
</organism>
<dbReference type="EMBL" id="FUEG01000003">
    <property type="protein sequence ID" value="SJL01854.1"/>
    <property type="molecule type" value="Genomic_DNA"/>
</dbReference>
<name>A0A284QZF7_ARMOS</name>
<sequence>MAAKTYPLSEHLPLNKTVLCFFPQQDGLDCTHVGQVTVETRTKDPTVPELVAYYNAQDDISKVIQRLFVGQSFCPLPQKIFLDGNGYKLTGTRKTWNYGKNTLDLRWGGDEVKLFTDKWTFLFTVKGKDT</sequence>